<accession>A0A7W9W8M2</accession>
<protein>
    <submittedName>
        <fullName evidence="3">Prepilin-type N-terminal cleavage/methylation domain-containing protein/prepilin-type processing-associated H-X9-DG protein</fullName>
    </submittedName>
</protein>
<dbReference type="Pfam" id="PF07596">
    <property type="entry name" value="SBP_bac_10"/>
    <property type="match status" value="1"/>
</dbReference>
<evidence type="ECO:0000259" key="2">
    <source>
        <dbReference type="Pfam" id="PF07596"/>
    </source>
</evidence>
<evidence type="ECO:0000313" key="4">
    <source>
        <dbReference type="Proteomes" id="UP000520814"/>
    </source>
</evidence>
<keyword evidence="1" id="KW-0812">Transmembrane</keyword>
<proteinExistence type="predicted"/>
<evidence type="ECO:0000313" key="3">
    <source>
        <dbReference type="EMBL" id="MBB6051737.1"/>
    </source>
</evidence>
<keyword evidence="1" id="KW-1133">Transmembrane helix</keyword>
<keyword evidence="4" id="KW-1185">Reference proteome</keyword>
<dbReference type="AlphaFoldDB" id="A0A7W9W8M2"/>
<gene>
    <name evidence="3" type="ORF">HNQ39_003547</name>
</gene>
<dbReference type="InterPro" id="IPR012902">
    <property type="entry name" value="N_methyl_site"/>
</dbReference>
<feature type="transmembrane region" description="Helical" evidence="1">
    <location>
        <begin position="12"/>
        <end position="34"/>
    </location>
</feature>
<dbReference type="PANTHER" id="PTHR30093">
    <property type="entry name" value="GENERAL SECRETION PATHWAY PROTEIN G"/>
    <property type="match status" value="1"/>
</dbReference>
<name>A0A7W9W8M2_ARMRO</name>
<reference evidence="3 4" key="1">
    <citation type="submission" date="2020-08" db="EMBL/GenBank/DDBJ databases">
        <title>Genomic Encyclopedia of Type Strains, Phase IV (KMG-IV): sequencing the most valuable type-strain genomes for metagenomic binning, comparative biology and taxonomic classification.</title>
        <authorList>
            <person name="Goeker M."/>
        </authorList>
    </citation>
    <scope>NUCLEOTIDE SEQUENCE [LARGE SCALE GENOMIC DNA]</scope>
    <source>
        <strain evidence="3 4">DSM 23562</strain>
    </source>
</reference>
<dbReference type="EMBL" id="JACHGW010000003">
    <property type="protein sequence ID" value="MBB6051737.1"/>
    <property type="molecule type" value="Genomic_DNA"/>
</dbReference>
<sequence>MKFPLRRSAAFTLIELLVVIAIIAILASILFPVFAQARSKARQTACLSNTKQLGLAALMYAQDYDSTLPLFSYGDSQTYWVGARGGFSGPLDKTRGLIFPYLKSGALQRCSEYAGPANLGGTGYGYSSVLAGEQWVNVGGSWVMQPQPATEAAISRPAECLLFADSGNRTDSAAVAPDGMKTSAAVTETITIQPPSAWCYMGYGCTSSLDFRHHGFGNIVFCDGHAKAVARAAFAAKLPVSEQQPGIVYRGDYWMAK</sequence>
<dbReference type="NCBIfam" id="TIGR02532">
    <property type="entry name" value="IV_pilin_GFxxxE"/>
    <property type="match status" value="1"/>
</dbReference>
<keyword evidence="1" id="KW-0472">Membrane</keyword>
<organism evidence="3 4">
    <name type="scientific">Armatimonas rosea</name>
    <dbReference type="NCBI Taxonomy" id="685828"/>
    <lineage>
        <taxon>Bacteria</taxon>
        <taxon>Bacillati</taxon>
        <taxon>Armatimonadota</taxon>
        <taxon>Armatimonadia</taxon>
        <taxon>Armatimonadales</taxon>
        <taxon>Armatimonadaceae</taxon>
        <taxon>Armatimonas</taxon>
    </lineage>
</organism>
<dbReference type="Gene3D" id="3.30.700.10">
    <property type="entry name" value="Glycoprotein, Type 4 Pilin"/>
    <property type="match status" value="1"/>
</dbReference>
<dbReference type="SUPFAM" id="SSF54523">
    <property type="entry name" value="Pili subunits"/>
    <property type="match status" value="1"/>
</dbReference>
<dbReference type="Proteomes" id="UP000520814">
    <property type="component" value="Unassembled WGS sequence"/>
</dbReference>
<dbReference type="InterPro" id="IPR011453">
    <property type="entry name" value="DUF1559"/>
</dbReference>
<evidence type="ECO:0000256" key="1">
    <source>
        <dbReference type="SAM" id="Phobius"/>
    </source>
</evidence>
<dbReference type="Pfam" id="PF07963">
    <property type="entry name" value="N_methyl"/>
    <property type="match status" value="1"/>
</dbReference>
<dbReference type="InterPro" id="IPR045584">
    <property type="entry name" value="Pilin-like"/>
</dbReference>
<dbReference type="RefSeq" id="WP_221290082.1">
    <property type="nucleotide sequence ID" value="NZ_JACHGW010000003.1"/>
</dbReference>
<feature type="domain" description="DUF1559" evidence="2">
    <location>
        <begin position="36"/>
        <end position="107"/>
    </location>
</feature>
<comment type="caution">
    <text evidence="3">The sequence shown here is derived from an EMBL/GenBank/DDBJ whole genome shotgun (WGS) entry which is preliminary data.</text>
</comment>